<dbReference type="InterPro" id="IPR036953">
    <property type="entry name" value="GreA/GreB_C_sf"/>
</dbReference>
<keyword evidence="3" id="KW-0648">Protein biosynthesis</keyword>
<keyword evidence="4" id="KW-1185">Reference proteome</keyword>
<dbReference type="InterPro" id="IPR001437">
    <property type="entry name" value="Tscrpt_elong_fac_GreA/B_C"/>
</dbReference>
<dbReference type="Gene3D" id="3.10.50.30">
    <property type="entry name" value="Transcription elongation factor, GreA/GreB, C-terminal domain"/>
    <property type="match status" value="1"/>
</dbReference>
<dbReference type="PANTHER" id="PTHR30437:SF5">
    <property type="entry name" value="REGULATOR OF NUCLEOSIDE DIPHOSPHATE KINASE"/>
    <property type="match status" value="1"/>
</dbReference>
<dbReference type="RefSeq" id="WP_255189827.1">
    <property type="nucleotide sequence ID" value="NZ_CP113517.1"/>
</dbReference>
<dbReference type="EMBL" id="CP113517">
    <property type="protein sequence ID" value="WAR44858.1"/>
    <property type="molecule type" value="Genomic_DNA"/>
</dbReference>
<evidence type="ECO:0000313" key="4">
    <source>
        <dbReference type="Proteomes" id="UP001162780"/>
    </source>
</evidence>
<accession>A0ABY7GJU8</accession>
<name>A0ABY7GJU8_9GAMM</name>
<dbReference type="Gene3D" id="1.10.286.20">
    <property type="match status" value="1"/>
</dbReference>
<dbReference type="PANTHER" id="PTHR30437">
    <property type="entry name" value="TRANSCRIPTION ELONGATION FACTOR GREA"/>
    <property type="match status" value="1"/>
</dbReference>
<reference evidence="3" key="1">
    <citation type="submission" date="2022-11" db="EMBL/GenBank/DDBJ databases">
        <title>Methylomonas rapida sp. nov., Carotenoid-Producing Obligate Methanotrophs with High Growth Characteristics and Biotechnological Potential.</title>
        <authorList>
            <person name="Tikhonova E.N."/>
            <person name="Suleimanov R.Z."/>
            <person name="Miroshnikov K."/>
            <person name="Oshkin I.Y."/>
            <person name="Belova S.E."/>
            <person name="Danilova O.V."/>
            <person name="Ashikhmin A."/>
            <person name="Konopkin A."/>
            <person name="But S.Y."/>
            <person name="Khmelenina V.N."/>
            <person name="Kuznetsov N."/>
            <person name="Pimenov N.V."/>
            <person name="Dedysh S.N."/>
        </authorList>
    </citation>
    <scope>NUCLEOTIDE SEQUENCE</scope>
    <source>
        <strain evidence="3">MP1</strain>
    </source>
</reference>
<dbReference type="GO" id="GO:0003746">
    <property type="term" value="F:translation elongation factor activity"/>
    <property type="evidence" value="ECO:0007669"/>
    <property type="project" value="UniProtKB-KW"/>
</dbReference>
<dbReference type="Pfam" id="PF01272">
    <property type="entry name" value="GreA_GreB"/>
    <property type="match status" value="1"/>
</dbReference>
<dbReference type="Proteomes" id="UP001162780">
    <property type="component" value="Chromosome"/>
</dbReference>
<sequence>MKDFMKVRNIILSSLDCARLRDLLITARQFGAKPSMLLDTLEGELNRAAILPPEQIPPYVVTMNTCVRLVDIDTGKSMTYTLVFPSEADLEQGKLSILSDLGVAIIGFSIGNTVEQQFPEGIRSYKIDTIYFQPEAIKCYEM</sequence>
<proteinExistence type="predicted"/>
<organism evidence="3 4">
    <name type="scientific">Methylomonas rapida</name>
    <dbReference type="NCBI Taxonomy" id="2963939"/>
    <lineage>
        <taxon>Bacteria</taxon>
        <taxon>Pseudomonadati</taxon>
        <taxon>Pseudomonadota</taxon>
        <taxon>Gammaproteobacteria</taxon>
        <taxon>Methylococcales</taxon>
        <taxon>Methylococcaceae</taxon>
        <taxon>Methylomonas</taxon>
    </lineage>
</organism>
<feature type="domain" description="Regulator of nucleoside diphosphate kinase N-terminal" evidence="2">
    <location>
        <begin position="8"/>
        <end position="50"/>
    </location>
</feature>
<evidence type="ECO:0000259" key="1">
    <source>
        <dbReference type="Pfam" id="PF01272"/>
    </source>
</evidence>
<feature type="domain" description="Transcription elongation factor GreA/GreB C-terminal" evidence="1">
    <location>
        <begin position="60"/>
        <end position="130"/>
    </location>
</feature>
<dbReference type="Pfam" id="PF14760">
    <property type="entry name" value="Rnk_N"/>
    <property type="match status" value="1"/>
</dbReference>
<dbReference type="InterPro" id="IPR023459">
    <property type="entry name" value="Tscrpt_elong_fac_GreA/B_fam"/>
</dbReference>
<evidence type="ECO:0000313" key="3">
    <source>
        <dbReference type="EMBL" id="WAR44858.1"/>
    </source>
</evidence>
<evidence type="ECO:0000259" key="2">
    <source>
        <dbReference type="Pfam" id="PF14760"/>
    </source>
</evidence>
<gene>
    <name evidence="3" type="ORF">NM686_021365</name>
</gene>
<dbReference type="InterPro" id="IPR029462">
    <property type="entry name" value="Rnk_N"/>
</dbReference>
<dbReference type="SUPFAM" id="SSF54534">
    <property type="entry name" value="FKBP-like"/>
    <property type="match status" value="1"/>
</dbReference>
<keyword evidence="3" id="KW-0251">Elongation factor</keyword>
<protein>
    <submittedName>
        <fullName evidence="3">GreA/GreB family elongation factor</fullName>
    </submittedName>
</protein>